<evidence type="ECO:0000256" key="1">
    <source>
        <dbReference type="SAM" id="Phobius"/>
    </source>
</evidence>
<evidence type="ECO:0000313" key="4">
    <source>
        <dbReference type="Proteomes" id="UP000027142"/>
    </source>
</evidence>
<feature type="transmembrane region" description="Helical" evidence="1">
    <location>
        <begin position="414"/>
        <end position="443"/>
    </location>
</feature>
<evidence type="ECO:0000259" key="2">
    <source>
        <dbReference type="Pfam" id="PF01970"/>
    </source>
</evidence>
<feature type="transmembrane region" description="Helical" evidence="1">
    <location>
        <begin position="464"/>
        <end position="487"/>
    </location>
</feature>
<dbReference type="RefSeq" id="WP_051667675.1">
    <property type="nucleotide sequence ID" value="NZ_CP003923.1"/>
</dbReference>
<feature type="transmembrane region" description="Helical" evidence="1">
    <location>
        <begin position="111"/>
        <end position="132"/>
    </location>
</feature>
<dbReference type="PANTHER" id="PTHR35342">
    <property type="entry name" value="TRICARBOXYLIC TRANSPORT PROTEIN"/>
    <property type="match status" value="1"/>
</dbReference>
<dbReference type="OrthoDB" id="9781349at2"/>
<organism evidence="3 4">
    <name type="scientific">Shouchella lehensis G1</name>
    <dbReference type="NCBI Taxonomy" id="1246626"/>
    <lineage>
        <taxon>Bacteria</taxon>
        <taxon>Bacillati</taxon>
        <taxon>Bacillota</taxon>
        <taxon>Bacilli</taxon>
        <taxon>Bacillales</taxon>
        <taxon>Bacillaceae</taxon>
        <taxon>Shouchella</taxon>
    </lineage>
</organism>
<keyword evidence="1" id="KW-0472">Membrane</keyword>
<feature type="transmembrane region" description="Helical" evidence="1">
    <location>
        <begin position="144"/>
        <end position="162"/>
    </location>
</feature>
<name>A0A060M809_9BACI</name>
<feature type="transmembrane region" description="Helical" evidence="1">
    <location>
        <begin position="169"/>
        <end position="190"/>
    </location>
</feature>
<dbReference type="eggNOG" id="COG3333">
    <property type="taxonomic scope" value="Bacteria"/>
</dbReference>
<protein>
    <recommendedName>
        <fullName evidence="2">DUF112 domain-containing protein</fullName>
    </recommendedName>
</protein>
<feature type="transmembrane region" description="Helical" evidence="1">
    <location>
        <begin position="391"/>
        <end position="408"/>
    </location>
</feature>
<feature type="transmembrane region" description="Helical" evidence="1">
    <location>
        <begin position="329"/>
        <end position="349"/>
    </location>
</feature>
<keyword evidence="1" id="KW-1133">Transmembrane helix</keyword>
<feature type="transmembrane region" description="Helical" evidence="1">
    <location>
        <begin position="44"/>
        <end position="68"/>
    </location>
</feature>
<sequence length="503" mass="53584">MEWSIIIDGLFTALEPMNMVWLIFGALLGTIVGILPGLGPATGVAVLIPLTFGMNPVSALILMSSIYYGALFGGSRSSILINTPGDGSSIAATFDGYPMTLKGQAGQAMSIAAMASLFGGIMAIFGFIFLAIPLAQFALNFGPAEYFMLFLFTLSAVVALSTGKMIKGFVAMFAGLAISTVGIDLQSGVHRFTFGVPHFTDGINFIVIIIGIYALGEVLYNMFPKKKGQQPKNNQAIGSKWFTKEQWKRSLGPILRSGPLGFFLGVLPGSGGTISSLLAYSTEKQLSKRKDEFGKGAVEGLVAPESANSSAAVGSLIPMLTMGIPGSGTTAVMLGALVMIGITPGPLLFENSPDLVWTLINSMFIGNLILVIINILMVGMLIKVLRTPANVLYPIVLVLSFIGAYTLGYSTIDFYLLIVAGLLGLLMRVLDYPVAPMILALIVGGEMEQNMRRASIIYESPQAIFFASPIAITLFFLTLLSLSYPLILKLFKWRKGTGRGASM</sequence>
<accession>A0A060M809</accession>
<feature type="transmembrane region" description="Helical" evidence="1">
    <location>
        <begin position="355"/>
        <end position="379"/>
    </location>
</feature>
<reference evidence="3 4" key="1">
    <citation type="journal article" date="2014" name="Gene">
        <title>A comparative genomic analysis of the alkalitolerant soil bacterium Bacillus lehensis G1.</title>
        <authorList>
            <person name="Noor Y.M."/>
            <person name="Samsulrizal N.H."/>
            <person name="Jema'on N.A."/>
            <person name="Low K.O."/>
            <person name="Ramli A.N."/>
            <person name="Alias N.I."/>
            <person name="Damis S.I."/>
            <person name="Fuzi S.F."/>
            <person name="Isa M.N."/>
            <person name="Murad A.M."/>
            <person name="Raih M.F."/>
            <person name="Bakar F.D."/>
            <person name="Najimudin N."/>
            <person name="Mahadi N.M."/>
            <person name="Illias R.M."/>
        </authorList>
    </citation>
    <scope>NUCLEOTIDE SEQUENCE [LARGE SCALE GENOMIC DNA]</scope>
    <source>
        <strain evidence="3 4">G1</strain>
    </source>
</reference>
<dbReference type="Pfam" id="PF01970">
    <property type="entry name" value="TctA"/>
    <property type="match status" value="1"/>
</dbReference>
<dbReference type="STRING" id="1246626.BleG1_3672"/>
<dbReference type="PATRIC" id="fig|1246626.3.peg.3665"/>
<dbReference type="InterPro" id="IPR002823">
    <property type="entry name" value="DUF112_TM"/>
</dbReference>
<feature type="domain" description="DUF112" evidence="2">
    <location>
        <begin position="20"/>
        <end position="439"/>
    </location>
</feature>
<dbReference type="EMBL" id="CP003923">
    <property type="protein sequence ID" value="AIC96219.1"/>
    <property type="molecule type" value="Genomic_DNA"/>
</dbReference>
<feature type="transmembrane region" description="Helical" evidence="1">
    <location>
        <begin position="202"/>
        <end position="223"/>
    </location>
</feature>
<dbReference type="KEGG" id="ble:BleG1_3672"/>
<gene>
    <name evidence="3" type="ORF">BleG1_3672</name>
</gene>
<feature type="transmembrane region" description="Helical" evidence="1">
    <location>
        <begin position="20"/>
        <end position="38"/>
    </location>
</feature>
<dbReference type="AlphaFoldDB" id="A0A060M809"/>
<dbReference type="PANTHER" id="PTHR35342:SF5">
    <property type="entry name" value="TRICARBOXYLIC TRANSPORT PROTEIN"/>
    <property type="match status" value="1"/>
</dbReference>
<keyword evidence="4" id="KW-1185">Reference proteome</keyword>
<proteinExistence type="predicted"/>
<dbReference type="HOGENOM" id="CLU_022936_2_0_9"/>
<keyword evidence="1" id="KW-0812">Transmembrane</keyword>
<evidence type="ECO:0000313" key="3">
    <source>
        <dbReference type="EMBL" id="AIC96219.1"/>
    </source>
</evidence>
<dbReference type="Proteomes" id="UP000027142">
    <property type="component" value="Chromosome"/>
</dbReference>